<comment type="caution">
    <text evidence="1">The sequence shown here is derived from an EMBL/GenBank/DDBJ whole genome shotgun (WGS) entry which is preliminary data.</text>
</comment>
<gene>
    <name evidence="1" type="ORF">MQH31_06955</name>
</gene>
<sequence length="135" mass="14073">MTPSSLSIEDQPPVTSLDEARERVADLVGHAISRQLWLMLFDAAGRQLPLVIPVGGIPLRPDPGDSVQMASGITTILADCAPGGSVVLTLERPGGAALTAPDQAWARELRASFGKVLPILGLFVAHDTGVADLAE</sequence>
<evidence type="ECO:0000313" key="1">
    <source>
        <dbReference type="EMBL" id="MCI4657546.1"/>
    </source>
</evidence>
<dbReference type="EMBL" id="JALGAR010000001">
    <property type="protein sequence ID" value="MCI4657546.1"/>
    <property type="molecule type" value="Genomic_DNA"/>
</dbReference>
<proteinExistence type="predicted"/>
<name>A0AA41UK19_9MICO</name>
<dbReference type="RefSeq" id="WP_243011418.1">
    <property type="nucleotide sequence ID" value="NZ_JALGAR010000001.1"/>
</dbReference>
<protein>
    <submittedName>
        <fullName evidence="1">Uncharacterized protein</fullName>
    </submittedName>
</protein>
<accession>A0AA41UK19</accession>
<keyword evidence="2" id="KW-1185">Reference proteome</keyword>
<reference evidence="1" key="1">
    <citation type="submission" date="2022-03" db="EMBL/GenBank/DDBJ databases">
        <title>Cryobacterium sp. nov. strain ZS14-85, isolated from Antarctic soil.</title>
        <authorList>
            <person name="Li J."/>
            <person name="Niu G."/>
        </authorList>
    </citation>
    <scope>NUCLEOTIDE SEQUENCE</scope>
    <source>
        <strain evidence="1">ZS14-85</strain>
    </source>
</reference>
<evidence type="ECO:0000313" key="2">
    <source>
        <dbReference type="Proteomes" id="UP001165341"/>
    </source>
</evidence>
<dbReference type="AlphaFoldDB" id="A0AA41UK19"/>
<dbReference type="Proteomes" id="UP001165341">
    <property type="component" value="Unassembled WGS sequence"/>
</dbReference>
<organism evidence="1 2">
    <name type="scientific">Cryobacterium zhongshanensis</name>
    <dbReference type="NCBI Taxonomy" id="2928153"/>
    <lineage>
        <taxon>Bacteria</taxon>
        <taxon>Bacillati</taxon>
        <taxon>Actinomycetota</taxon>
        <taxon>Actinomycetes</taxon>
        <taxon>Micrococcales</taxon>
        <taxon>Microbacteriaceae</taxon>
        <taxon>Cryobacterium</taxon>
    </lineage>
</organism>